<gene>
    <name evidence="1" type="primary">ORF48822</name>
</gene>
<feature type="non-terminal residue" evidence="1">
    <location>
        <position position="75"/>
    </location>
</feature>
<dbReference type="AlphaFoldDB" id="A0A0B6Z4P0"/>
<name>A0A0B6Z4P0_9EUPU</name>
<dbReference type="EMBL" id="HACG01016734">
    <property type="protein sequence ID" value="CEK63599.1"/>
    <property type="molecule type" value="Transcribed_RNA"/>
</dbReference>
<accession>A0A0B6Z4P0</accession>
<feature type="non-terminal residue" evidence="1">
    <location>
        <position position="1"/>
    </location>
</feature>
<sequence length="75" mass="8566">FEVQVKTWACGNWWKHVSCVCGVVVRERNNIIRVYGCNNRGHAHHALVSIPYKLDEGTVVLRGTDWRHIGILLPS</sequence>
<reference evidence="1" key="1">
    <citation type="submission" date="2014-12" db="EMBL/GenBank/DDBJ databases">
        <title>Insight into the proteome of Arion vulgaris.</title>
        <authorList>
            <person name="Aradska J."/>
            <person name="Bulat T."/>
            <person name="Smidak R."/>
            <person name="Sarate P."/>
            <person name="Gangsoo J."/>
            <person name="Sialana F."/>
            <person name="Bilban M."/>
            <person name="Lubec G."/>
        </authorList>
    </citation>
    <scope>NUCLEOTIDE SEQUENCE</scope>
    <source>
        <tissue evidence="1">Skin</tissue>
    </source>
</reference>
<evidence type="ECO:0000313" key="1">
    <source>
        <dbReference type="EMBL" id="CEK63599.1"/>
    </source>
</evidence>
<protein>
    <submittedName>
        <fullName evidence="1">Uncharacterized protein</fullName>
    </submittedName>
</protein>
<proteinExistence type="predicted"/>
<organism evidence="1">
    <name type="scientific">Arion vulgaris</name>
    <dbReference type="NCBI Taxonomy" id="1028688"/>
    <lineage>
        <taxon>Eukaryota</taxon>
        <taxon>Metazoa</taxon>
        <taxon>Spiralia</taxon>
        <taxon>Lophotrochozoa</taxon>
        <taxon>Mollusca</taxon>
        <taxon>Gastropoda</taxon>
        <taxon>Heterobranchia</taxon>
        <taxon>Euthyneura</taxon>
        <taxon>Panpulmonata</taxon>
        <taxon>Eupulmonata</taxon>
        <taxon>Stylommatophora</taxon>
        <taxon>Helicina</taxon>
        <taxon>Arionoidea</taxon>
        <taxon>Arionidae</taxon>
        <taxon>Arion</taxon>
    </lineage>
</organism>